<sequence length="93" mass="10109">MRTRLSPKRALRLGVGFSILMFLLAGALSIGFKAGAGYEWAHRAVLAVGVLALFAGVFVAWCITRSLARSARDADLISQRLDRLFKNSKAIDS</sequence>
<evidence type="ECO:0000256" key="1">
    <source>
        <dbReference type="SAM" id="Phobius"/>
    </source>
</evidence>
<dbReference type="AlphaFoldDB" id="A0A679JAG6"/>
<evidence type="ECO:0000313" key="2">
    <source>
        <dbReference type="EMBL" id="CAA2109825.1"/>
    </source>
</evidence>
<organism evidence="2">
    <name type="scientific">Variovorax paradoxus</name>
    <dbReference type="NCBI Taxonomy" id="34073"/>
    <lineage>
        <taxon>Bacteria</taxon>
        <taxon>Pseudomonadati</taxon>
        <taxon>Pseudomonadota</taxon>
        <taxon>Betaproteobacteria</taxon>
        <taxon>Burkholderiales</taxon>
        <taxon>Comamonadaceae</taxon>
        <taxon>Variovorax</taxon>
    </lineage>
</organism>
<feature type="transmembrane region" description="Helical" evidence="1">
    <location>
        <begin position="12"/>
        <end position="32"/>
    </location>
</feature>
<feature type="transmembrane region" description="Helical" evidence="1">
    <location>
        <begin position="44"/>
        <end position="63"/>
    </location>
</feature>
<reference evidence="2" key="1">
    <citation type="submission" date="2019-12" db="EMBL/GenBank/DDBJ databases">
        <authorList>
            <person name="Cremers G."/>
        </authorList>
    </citation>
    <scope>NUCLEOTIDE SEQUENCE</scope>
    <source>
        <strain evidence="2">Vvax</strain>
    </source>
</reference>
<gene>
    <name evidence="2" type="ORF">VVAX_06097</name>
</gene>
<keyword evidence="1" id="KW-0472">Membrane</keyword>
<keyword evidence="1" id="KW-0812">Transmembrane</keyword>
<protein>
    <submittedName>
        <fullName evidence="2">Uncharacterized protein</fullName>
    </submittedName>
</protein>
<dbReference type="RefSeq" id="WP_339093878.1">
    <property type="nucleotide sequence ID" value="NZ_LR743508.1"/>
</dbReference>
<keyword evidence="1" id="KW-1133">Transmembrane helix</keyword>
<proteinExistence type="predicted"/>
<accession>A0A679JAG6</accession>
<name>A0A679JAG6_VARPD</name>
<dbReference type="EMBL" id="LR743508">
    <property type="protein sequence ID" value="CAA2109825.1"/>
    <property type="molecule type" value="Genomic_DNA"/>
</dbReference>